<reference evidence="2" key="1">
    <citation type="submission" date="2019-05" db="EMBL/GenBank/DDBJ databases">
        <title>Annotation for the trematode Fasciolopsis buski.</title>
        <authorList>
            <person name="Choi Y.-J."/>
        </authorList>
    </citation>
    <scope>NUCLEOTIDE SEQUENCE</scope>
    <source>
        <strain evidence="2">HT</strain>
        <tissue evidence="2">Whole worm</tissue>
    </source>
</reference>
<protein>
    <submittedName>
        <fullName evidence="2">Uncharacterized protein</fullName>
    </submittedName>
</protein>
<organism evidence="2 3">
    <name type="scientific">Fasciolopsis buskii</name>
    <dbReference type="NCBI Taxonomy" id="27845"/>
    <lineage>
        <taxon>Eukaryota</taxon>
        <taxon>Metazoa</taxon>
        <taxon>Spiralia</taxon>
        <taxon>Lophotrochozoa</taxon>
        <taxon>Platyhelminthes</taxon>
        <taxon>Trematoda</taxon>
        <taxon>Digenea</taxon>
        <taxon>Plagiorchiida</taxon>
        <taxon>Echinostomata</taxon>
        <taxon>Echinostomatoidea</taxon>
        <taxon>Fasciolidae</taxon>
        <taxon>Fasciolopsis</taxon>
    </lineage>
</organism>
<feature type="region of interest" description="Disordered" evidence="1">
    <location>
        <begin position="235"/>
        <end position="278"/>
    </location>
</feature>
<dbReference type="AlphaFoldDB" id="A0A8E0S272"/>
<evidence type="ECO:0000313" key="3">
    <source>
        <dbReference type="Proteomes" id="UP000728185"/>
    </source>
</evidence>
<dbReference type="EMBL" id="LUCM01004349">
    <property type="protein sequence ID" value="KAA0194510.1"/>
    <property type="molecule type" value="Genomic_DNA"/>
</dbReference>
<dbReference type="Proteomes" id="UP000728185">
    <property type="component" value="Unassembled WGS sequence"/>
</dbReference>
<gene>
    <name evidence="2" type="ORF">FBUS_06670</name>
</gene>
<sequence length="452" mass="51298">MASSLYRTRPVHIPVPKLYGYKIIDQHAQSELIERLSRPTISILQAQIHAAWQSVNQFHGKSLPLKKTVKNRVLPTQPDRPAVPTVGKLAKSNGKQLTIKMAGEDFLNSKLCALSVDTKSTDTHESSARPMDLLQITDYHLVDTERNNINLQWPKEMHISPLHPPCTCPRGVALFRAEMDRWRETHVCVHSMTRPSTPRSTCTHFLTPDPIEWKTVRRIVRRLNDSQTIASAIRRKENSRCKRRSPVDPRTAPLKGVGYKQASQNGSSVKSPRTRSSLFDKSGQFKTQIYVGRFQQEHRLEQDLKRLSRPTTASSFKQRGSCPICDHSPGERTILGVEYAGFARREANRPGDRKEEIRLIKRISRPTCSISADHICCKHSREWTKTPTISWNEGSRTYISGEEIVQRIAQSQKYLPLLSGLPRSSSVNSITKRLSSGKCSRATWQSPTKLID</sequence>
<comment type="caution">
    <text evidence="2">The sequence shown here is derived from an EMBL/GenBank/DDBJ whole genome shotgun (WGS) entry which is preliminary data.</text>
</comment>
<accession>A0A8E0S272</accession>
<dbReference type="OrthoDB" id="6107996at2759"/>
<evidence type="ECO:0000313" key="2">
    <source>
        <dbReference type="EMBL" id="KAA0194510.1"/>
    </source>
</evidence>
<keyword evidence="3" id="KW-1185">Reference proteome</keyword>
<evidence type="ECO:0000256" key="1">
    <source>
        <dbReference type="SAM" id="MobiDB-lite"/>
    </source>
</evidence>
<proteinExistence type="predicted"/>
<feature type="compositionally biased region" description="Polar residues" evidence="1">
    <location>
        <begin position="261"/>
        <end position="278"/>
    </location>
</feature>
<name>A0A8E0S272_9TREM</name>